<feature type="compositionally biased region" description="Low complexity" evidence="1">
    <location>
        <begin position="153"/>
        <end position="165"/>
    </location>
</feature>
<comment type="caution">
    <text evidence="2">The sequence shown here is derived from an EMBL/GenBank/DDBJ whole genome shotgun (WGS) entry which is preliminary data.</text>
</comment>
<accession>A0A9P9HD90</accession>
<keyword evidence="3" id="KW-1185">Reference proteome</keyword>
<evidence type="ECO:0000313" key="2">
    <source>
        <dbReference type="EMBL" id="KAH7254527.1"/>
    </source>
</evidence>
<feature type="region of interest" description="Disordered" evidence="1">
    <location>
        <begin position="126"/>
        <end position="190"/>
    </location>
</feature>
<dbReference type="AlphaFoldDB" id="A0A9P9HD90"/>
<evidence type="ECO:0000256" key="1">
    <source>
        <dbReference type="SAM" id="MobiDB-lite"/>
    </source>
</evidence>
<feature type="compositionally biased region" description="Polar residues" evidence="1">
    <location>
        <begin position="90"/>
        <end position="103"/>
    </location>
</feature>
<evidence type="ECO:0000313" key="3">
    <source>
        <dbReference type="Proteomes" id="UP000736672"/>
    </source>
</evidence>
<reference evidence="2" key="1">
    <citation type="journal article" date="2021" name="Nat. Commun.">
        <title>Genetic determinants of endophytism in the Arabidopsis root mycobiome.</title>
        <authorList>
            <person name="Mesny F."/>
            <person name="Miyauchi S."/>
            <person name="Thiergart T."/>
            <person name="Pickel B."/>
            <person name="Atanasova L."/>
            <person name="Karlsson M."/>
            <person name="Huettel B."/>
            <person name="Barry K.W."/>
            <person name="Haridas S."/>
            <person name="Chen C."/>
            <person name="Bauer D."/>
            <person name="Andreopoulos W."/>
            <person name="Pangilinan J."/>
            <person name="LaButti K."/>
            <person name="Riley R."/>
            <person name="Lipzen A."/>
            <person name="Clum A."/>
            <person name="Drula E."/>
            <person name="Henrissat B."/>
            <person name="Kohler A."/>
            <person name="Grigoriev I.V."/>
            <person name="Martin F.M."/>
            <person name="Hacquard S."/>
        </authorList>
    </citation>
    <scope>NUCLEOTIDE SEQUENCE</scope>
    <source>
        <strain evidence="2">FSSC 5 MPI-SDFR-AT-0091</strain>
    </source>
</reference>
<protein>
    <submittedName>
        <fullName evidence="2">Uncharacterized protein</fullName>
    </submittedName>
</protein>
<feature type="region of interest" description="Disordered" evidence="1">
    <location>
        <begin position="58"/>
        <end position="103"/>
    </location>
</feature>
<feature type="compositionally biased region" description="Basic and acidic residues" evidence="1">
    <location>
        <begin position="229"/>
        <end position="247"/>
    </location>
</feature>
<proteinExistence type="predicted"/>
<feature type="region of interest" description="Disordered" evidence="1">
    <location>
        <begin position="216"/>
        <end position="252"/>
    </location>
</feature>
<dbReference type="EMBL" id="JAGTJS010000010">
    <property type="protein sequence ID" value="KAH7254527.1"/>
    <property type="molecule type" value="Genomic_DNA"/>
</dbReference>
<organism evidence="2 3">
    <name type="scientific">Fusarium solani</name>
    <name type="common">Filamentous fungus</name>
    <dbReference type="NCBI Taxonomy" id="169388"/>
    <lineage>
        <taxon>Eukaryota</taxon>
        <taxon>Fungi</taxon>
        <taxon>Dikarya</taxon>
        <taxon>Ascomycota</taxon>
        <taxon>Pezizomycotina</taxon>
        <taxon>Sordariomycetes</taxon>
        <taxon>Hypocreomycetidae</taxon>
        <taxon>Hypocreales</taxon>
        <taxon>Nectriaceae</taxon>
        <taxon>Fusarium</taxon>
        <taxon>Fusarium solani species complex</taxon>
    </lineage>
</organism>
<name>A0A9P9HD90_FUSSL</name>
<sequence length="309" mass="33013">MLNSQRLNFMPTRQKCWFVIVSDIYVGGGVAKGKKPVLNEFSVEDSGALQRALVTDGAAKPTPAITDPVPATPSTPQDPENEEDPIAKSSAEQESGNQVENQTHGVTENPFALRNLINPAMVHFARAGSPRSASREPSIPAQPRENSASTGTSNPIINSASSSSAFPPPANLPQLSQIPKEPANGHTQPVLQEDNHLSTSALTSGAGIMPPHANRQAKLRRSAPPHTPSDMHERHTGGRDEGRRHLSSDPSVFSSCPAWEHYENQPIPALRNRDWMTALGQAGQAAAMDLQAESIEDTEGGISQDDLPG</sequence>
<dbReference type="Proteomes" id="UP000736672">
    <property type="component" value="Unassembled WGS sequence"/>
</dbReference>
<gene>
    <name evidence="2" type="ORF">B0J15DRAFT_549091</name>
</gene>